<dbReference type="InterPro" id="IPR008271">
    <property type="entry name" value="Ser/Thr_kinase_AS"/>
</dbReference>
<dbReference type="FunFam" id="3.30.200.20:FF:000918">
    <property type="entry name" value="Myosin Light Chain Kinase related"/>
    <property type="match status" value="1"/>
</dbReference>
<accession>A0A368H634</accession>
<feature type="compositionally biased region" description="Basic and acidic residues" evidence="9">
    <location>
        <begin position="908"/>
        <end position="921"/>
    </location>
</feature>
<reference evidence="11 12" key="1">
    <citation type="submission" date="2014-10" db="EMBL/GenBank/DDBJ databases">
        <title>Draft genome of the hookworm Ancylostoma caninum.</title>
        <authorList>
            <person name="Mitreva M."/>
        </authorList>
    </citation>
    <scope>NUCLEOTIDE SEQUENCE [LARGE SCALE GENOMIC DNA]</scope>
    <source>
        <strain evidence="11 12">Baltimore</strain>
    </source>
</reference>
<name>A0A368H634_ANCCA</name>
<dbReference type="SMART" id="SM00220">
    <property type="entry name" value="S_TKc"/>
    <property type="match status" value="1"/>
</dbReference>
<evidence type="ECO:0000256" key="5">
    <source>
        <dbReference type="ARBA" id="ARBA00022777"/>
    </source>
</evidence>
<dbReference type="GO" id="GO:0004674">
    <property type="term" value="F:protein serine/threonine kinase activity"/>
    <property type="evidence" value="ECO:0007669"/>
    <property type="project" value="UniProtKB-KW"/>
</dbReference>
<dbReference type="Gene3D" id="3.30.200.20">
    <property type="entry name" value="Phosphorylase Kinase, domain 1"/>
    <property type="match status" value="1"/>
</dbReference>
<dbReference type="GO" id="GO:0043065">
    <property type="term" value="P:positive regulation of apoptotic process"/>
    <property type="evidence" value="ECO:0007669"/>
    <property type="project" value="TreeGrafter"/>
</dbReference>
<dbReference type="GO" id="GO:0005634">
    <property type="term" value="C:nucleus"/>
    <property type="evidence" value="ECO:0007669"/>
    <property type="project" value="TreeGrafter"/>
</dbReference>
<feature type="compositionally biased region" description="Basic and acidic residues" evidence="9">
    <location>
        <begin position="785"/>
        <end position="805"/>
    </location>
</feature>
<feature type="compositionally biased region" description="Basic and acidic residues" evidence="9">
    <location>
        <begin position="491"/>
        <end position="510"/>
    </location>
</feature>
<feature type="compositionally biased region" description="Basic and acidic residues" evidence="9">
    <location>
        <begin position="758"/>
        <end position="776"/>
    </location>
</feature>
<sequence length="1409" mass="156653">MAARNRNISLQADFMGTVGKILVDEHYPTEIDDAPLFDKIESIRSNVKFEQCYERSKLIGDGKFGKVYLVREKSTGTEFAAKVIRLKQQADRQEVEREVSILTQLRHPRIAQIYDAFYTANNEVVLVMEIVRGGELFDRVADENYVLTEQAVVMIICQLCEAIDYIHEQNILHLDIKPENIMCVSQTGNRIKLIDFGLARYYDGTQELRYMAGTPEFAAPEVIKYEQLDFHTDMWSVGVITYILLSGYSPFLGENICETYCNVEKGVWEFTEEFDSVSEEAKDFVSRLIVYDKRKRMLPKECLAHPWIAKHRAKASSDTHLERPAEGPVMDKKQMMRYNAKRKFRLVYVYMRLITYVKVLIELNRLRRTALNCRMSQSGQKYFETLLMAAEQEKQMAKQNLAKASTCEVPLPTLSEKGSSDEKLNKIGEASTSTEPSEVKEKRLSTKTKRPSPSSSPEKIKAAPAAGQKLEEHVVQTATTEVPLKKKKSEKKTDAKEHISEKKSDIREQLATKPPHPIAQPTNKMTLPTNGENKFKKESEEQSLLGKKMPIPEVVVTVPPKQTATTSPKTSVSGKTSPTPIVPETERLNDVATRRTENKKVPESPTRKSASLERTTLATEKAERRSLREKKLLPWEANAGTPPKPISSVLGDALKTNKKPGETSSRESSSERTKKDLDDTLKTNKKPGNISSRESSSERTKKVLGEALKTSTKAGNGNSRESSSERTKKAPDDTLRARESSSERTKNVLNDTLKANKKPGDISSRESSSERPKKVLGDTLRTNKKPGEISSRESSSERAKTEATKSENTTILQTSGKLLVIRDGPLKKLGGKKPREPSSERRTKNEPAAKEEKEGAHSLRLRKSAAPEAIITVPPKKTVLGAPQVVASDENRSTPIRLQRFGSSESGDSTKENRNMEEKKPTRQGALRKKERPAEDPIISSLLATPEQTTLGSTLLKKRASADDVKPLIAKANVDIIPPAGRSVENVNEGKSITHKRGSLVQEQLLKLNANTTTAESFTVPPKPPRKEAHEKNAPEKTQEQKKAKLLPITTESKTTTTTLTSTSTKTRKASLEKKVQHISQGKNVEEVERTCTEQDNVNVRKITLKKSESQDVPGLTTTVQKNVVKQDSLRSTAEKERVVEEGKDSTKTLKTARSAMSKIVDKVTVEESSKVNGKTTKVSVAGTKDVTRKVNEKAEVDVAPQGNTLKKTEVIASEKIKATLDVGKDSMKTSLEKTTVQKIVVNPTMSAGSSKEDVPSNTSLRSRSASPASKTPAQKSSLKKEKDVGEGNKTDTKPPAPPKNAPAKEAAAEPDKVPATVTKTTSVKLRDRSIDMEETKMKRKRATIASTSAQETTMEFVPREDFSFDALKDKLIRRVSTDHQKPAPKKECIPITSVSSVRDRLRQFESKK</sequence>
<dbReference type="GO" id="GO:0035556">
    <property type="term" value="P:intracellular signal transduction"/>
    <property type="evidence" value="ECO:0007669"/>
    <property type="project" value="TreeGrafter"/>
</dbReference>
<feature type="compositionally biased region" description="Low complexity" evidence="9">
    <location>
        <begin position="451"/>
        <end position="466"/>
    </location>
</feature>
<comment type="caution">
    <text evidence="11">The sequence shown here is derived from an EMBL/GenBank/DDBJ whole genome shotgun (WGS) entry which is preliminary data.</text>
</comment>
<feature type="compositionally biased region" description="Basic and acidic residues" evidence="9">
    <location>
        <begin position="833"/>
        <end position="857"/>
    </location>
</feature>
<feature type="compositionally biased region" description="Polar residues" evidence="9">
    <location>
        <begin position="520"/>
        <end position="532"/>
    </location>
</feature>
<keyword evidence="4 8" id="KW-0547">Nucleotide-binding</keyword>
<feature type="region of interest" description="Disordered" evidence="9">
    <location>
        <begin position="411"/>
        <end position="949"/>
    </location>
</feature>
<feature type="compositionally biased region" description="Basic and acidic residues" evidence="9">
    <location>
        <begin position="659"/>
        <end position="682"/>
    </location>
</feature>
<evidence type="ECO:0000256" key="6">
    <source>
        <dbReference type="ARBA" id="ARBA00022840"/>
    </source>
</evidence>
<feature type="compositionally biased region" description="Polar residues" evidence="9">
    <location>
        <begin position="709"/>
        <end position="721"/>
    </location>
</feature>
<proteinExistence type="predicted"/>
<feature type="compositionally biased region" description="Basic and acidic residues" evidence="9">
    <location>
        <begin position="1279"/>
        <end position="1293"/>
    </location>
</feature>
<dbReference type="EMBL" id="JOJR01000017">
    <property type="protein sequence ID" value="RCN51099.1"/>
    <property type="molecule type" value="Genomic_DNA"/>
</dbReference>
<evidence type="ECO:0000256" key="9">
    <source>
        <dbReference type="SAM" id="MobiDB-lite"/>
    </source>
</evidence>
<keyword evidence="7" id="KW-0460">Magnesium</keyword>
<dbReference type="PROSITE" id="PS50011">
    <property type="entry name" value="PROTEIN_KINASE_DOM"/>
    <property type="match status" value="1"/>
</dbReference>
<feature type="compositionally biased region" description="Polar residues" evidence="9">
    <location>
        <begin position="560"/>
        <end position="579"/>
    </location>
</feature>
<evidence type="ECO:0000313" key="12">
    <source>
        <dbReference type="Proteomes" id="UP000252519"/>
    </source>
</evidence>
<dbReference type="PROSITE" id="PS00107">
    <property type="entry name" value="PROTEIN_KINASE_ATP"/>
    <property type="match status" value="1"/>
</dbReference>
<dbReference type="SUPFAM" id="SSF56112">
    <property type="entry name" value="Protein kinase-like (PK-like)"/>
    <property type="match status" value="1"/>
</dbReference>
<evidence type="ECO:0000256" key="1">
    <source>
        <dbReference type="ARBA" id="ARBA00001946"/>
    </source>
</evidence>
<dbReference type="Proteomes" id="UP000252519">
    <property type="component" value="Unassembled WGS sequence"/>
</dbReference>
<feature type="compositionally biased region" description="Polar residues" evidence="9">
    <location>
        <begin position="1233"/>
        <end position="1277"/>
    </location>
</feature>
<dbReference type="InterPro" id="IPR011009">
    <property type="entry name" value="Kinase-like_dom_sf"/>
</dbReference>
<feature type="compositionally biased region" description="Low complexity" evidence="9">
    <location>
        <begin position="1050"/>
        <end position="1065"/>
    </location>
</feature>
<dbReference type="Gene3D" id="1.10.510.10">
    <property type="entry name" value="Transferase(Phosphotransferase) domain 1"/>
    <property type="match status" value="1"/>
</dbReference>
<dbReference type="InterPro" id="IPR000719">
    <property type="entry name" value="Prot_kinase_dom"/>
</dbReference>
<evidence type="ECO:0000256" key="3">
    <source>
        <dbReference type="ARBA" id="ARBA00022679"/>
    </source>
</evidence>
<keyword evidence="2" id="KW-0723">Serine/threonine-protein kinase</keyword>
<organism evidence="11 12">
    <name type="scientific">Ancylostoma caninum</name>
    <name type="common">Dog hookworm</name>
    <dbReference type="NCBI Taxonomy" id="29170"/>
    <lineage>
        <taxon>Eukaryota</taxon>
        <taxon>Metazoa</taxon>
        <taxon>Ecdysozoa</taxon>
        <taxon>Nematoda</taxon>
        <taxon>Chromadorea</taxon>
        <taxon>Rhabditida</taxon>
        <taxon>Rhabditina</taxon>
        <taxon>Rhabditomorpha</taxon>
        <taxon>Strongyloidea</taxon>
        <taxon>Ancylostomatidae</taxon>
        <taxon>Ancylostomatinae</taxon>
        <taxon>Ancylostoma</taxon>
    </lineage>
</organism>
<evidence type="ECO:0000313" key="11">
    <source>
        <dbReference type="EMBL" id="RCN51099.1"/>
    </source>
</evidence>
<keyword evidence="12" id="KW-1185">Reference proteome</keyword>
<feature type="binding site" evidence="8">
    <location>
        <position position="82"/>
    </location>
    <ligand>
        <name>ATP</name>
        <dbReference type="ChEBI" id="CHEBI:30616"/>
    </ligand>
</feature>
<feature type="compositionally biased region" description="Polar residues" evidence="9">
    <location>
        <begin position="893"/>
        <end position="907"/>
    </location>
</feature>
<keyword evidence="3" id="KW-0808">Transferase</keyword>
<comment type="cofactor">
    <cofactor evidence="1">
        <name>Mg(2+)</name>
        <dbReference type="ChEBI" id="CHEBI:18420"/>
    </cofactor>
</comment>
<feature type="region of interest" description="Disordered" evidence="9">
    <location>
        <begin position="1008"/>
        <end position="1083"/>
    </location>
</feature>
<feature type="compositionally biased region" description="Basic and acidic residues" evidence="9">
    <location>
        <begin position="722"/>
        <end position="746"/>
    </location>
</feature>
<feature type="compositionally biased region" description="Basic and acidic residues" evidence="9">
    <location>
        <begin position="620"/>
        <end position="633"/>
    </location>
</feature>
<feature type="compositionally biased region" description="Basic and acidic residues" evidence="9">
    <location>
        <begin position="1325"/>
        <end position="1337"/>
    </location>
</feature>
<keyword evidence="6 8" id="KW-0067">ATP-binding</keyword>
<evidence type="ECO:0000256" key="2">
    <source>
        <dbReference type="ARBA" id="ARBA00022527"/>
    </source>
</evidence>
<feature type="compositionally biased region" description="Basic and acidic residues" evidence="9">
    <location>
        <begin position="695"/>
        <end position="704"/>
    </location>
</feature>
<evidence type="ECO:0000259" key="10">
    <source>
        <dbReference type="PROSITE" id="PS50011"/>
    </source>
</evidence>
<evidence type="ECO:0000256" key="4">
    <source>
        <dbReference type="ARBA" id="ARBA00022741"/>
    </source>
</evidence>
<dbReference type="STRING" id="29170.A0A368H634"/>
<protein>
    <submittedName>
        <fullName evidence="11">Kinase domain protein</fullName>
    </submittedName>
</protein>
<dbReference type="FunFam" id="1.10.510.10:FF:000571">
    <property type="entry name" value="Maternal embryonic leucine zipper kinase"/>
    <property type="match status" value="1"/>
</dbReference>
<dbReference type="InterPro" id="IPR017441">
    <property type="entry name" value="Protein_kinase_ATP_BS"/>
</dbReference>
<dbReference type="Pfam" id="PF00069">
    <property type="entry name" value="Pkinase"/>
    <property type="match status" value="1"/>
</dbReference>
<keyword evidence="5 11" id="KW-0418">Kinase</keyword>
<feature type="compositionally biased region" description="Basic and acidic residues" evidence="9">
    <location>
        <begin position="1025"/>
        <end position="1043"/>
    </location>
</feature>
<evidence type="ECO:0000256" key="8">
    <source>
        <dbReference type="PROSITE-ProRule" id="PRU10141"/>
    </source>
</evidence>
<feature type="region of interest" description="Disordered" evidence="9">
    <location>
        <begin position="1223"/>
        <end position="1353"/>
    </location>
</feature>
<feature type="compositionally biased region" description="Polar residues" evidence="9">
    <location>
        <begin position="607"/>
        <end position="618"/>
    </location>
</feature>
<feature type="compositionally biased region" description="Polar residues" evidence="9">
    <location>
        <begin position="806"/>
        <end position="816"/>
    </location>
</feature>
<gene>
    <name evidence="11" type="ORF">ANCCAN_02886</name>
</gene>
<dbReference type="GO" id="GO:0005524">
    <property type="term" value="F:ATP binding"/>
    <property type="evidence" value="ECO:0007669"/>
    <property type="project" value="UniProtKB-UniRule"/>
</dbReference>
<feature type="compositionally biased region" description="Basic and acidic residues" evidence="9">
    <location>
        <begin position="1223"/>
        <end position="1232"/>
    </location>
</feature>
<dbReference type="PANTHER" id="PTHR24342:SF20">
    <property type="entry name" value="MYOSIN LIGHT CHAIN KINASE, SMOOTH MUSCLE"/>
    <property type="match status" value="1"/>
</dbReference>
<dbReference type="PROSITE" id="PS00108">
    <property type="entry name" value="PROTEIN_KINASE_ST"/>
    <property type="match status" value="1"/>
</dbReference>
<dbReference type="OrthoDB" id="10260894at2759"/>
<dbReference type="PANTHER" id="PTHR24342">
    <property type="entry name" value="SERINE/THREONINE-PROTEIN KINASE 17"/>
    <property type="match status" value="1"/>
</dbReference>
<evidence type="ECO:0000256" key="7">
    <source>
        <dbReference type="ARBA" id="ARBA00022842"/>
    </source>
</evidence>
<feature type="domain" description="Protein kinase" evidence="10">
    <location>
        <begin position="53"/>
        <end position="308"/>
    </location>
</feature>
<feature type="compositionally biased region" description="Basic and acidic residues" evidence="9">
    <location>
        <begin position="584"/>
        <end position="606"/>
    </location>
</feature>